<reference evidence="1 2" key="1">
    <citation type="submission" date="2021-08" db="EMBL/GenBank/DDBJ databases">
        <title>Draft Genome Sequence of Phanerochaete sordida strain YK-624.</title>
        <authorList>
            <person name="Mori T."/>
            <person name="Dohra H."/>
            <person name="Suzuki T."/>
            <person name="Kawagishi H."/>
            <person name="Hirai H."/>
        </authorList>
    </citation>
    <scope>NUCLEOTIDE SEQUENCE [LARGE SCALE GENOMIC DNA]</scope>
    <source>
        <strain evidence="1 2">YK-624</strain>
    </source>
</reference>
<keyword evidence="2" id="KW-1185">Reference proteome</keyword>
<protein>
    <submittedName>
        <fullName evidence="1">Uncharacterized protein</fullName>
    </submittedName>
</protein>
<evidence type="ECO:0000313" key="2">
    <source>
        <dbReference type="Proteomes" id="UP000703269"/>
    </source>
</evidence>
<organism evidence="1 2">
    <name type="scientific">Phanerochaete sordida</name>
    <dbReference type="NCBI Taxonomy" id="48140"/>
    <lineage>
        <taxon>Eukaryota</taxon>
        <taxon>Fungi</taxon>
        <taxon>Dikarya</taxon>
        <taxon>Basidiomycota</taxon>
        <taxon>Agaricomycotina</taxon>
        <taxon>Agaricomycetes</taxon>
        <taxon>Polyporales</taxon>
        <taxon>Phanerochaetaceae</taxon>
        <taxon>Phanerochaete</taxon>
    </lineage>
</organism>
<accession>A0A9P3GFR7</accession>
<evidence type="ECO:0000313" key="1">
    <source>
        <dbReference type="EMBL" id="GJE94070.1"/>
    </source>
</evidence>
<dbReference type="EMBL" id="BPQB01000037">
    <property type="protein sequence ID" value="GJE94070.1"/>
    <property type="molecule type" value="Genomic_DNA"/>
</dbReference>
<dbReference type="AlphaFoldDB" id="A0A9P3GFR7"/>
<name>A0A9P3GFR7_9APHY</name>
<comment type="caution">
    <text evidence="1">The sequence shown here is derived from an EMBL/GenBank/DDBJ whole genome shotgun (WGS) entry which is preliminary data.</text>
</comment>
<sequence>MLPIAFLGLHTSQPMRIAKVFVSEGGALSSYFPGWLREFNRLGCVAPSFGAIESKITEVADGADEVD</sequence>
<gene>
    <name evidence="1" type="ORF">PsYK624_102380</name>
</gene>
<dbReference type="Proteomes" id="UP000703269">
    <property type="component" value="Unassembled WGS sequence"/>
</dbReference>
<proteinExistence type="predicted"/>